<organism evidence="2">
    <name type="scientific">bioreactor metagenome</name>
    <dbReference type="NCBI Taxonomy" id="1076179"/>
    <lineage>
        <taxon>unclassified sequences</taxon>
        <taxon>metagenomes</taxon>
        <taxon>ecological metagenomes</taxon>
    </lineage>
</organism>
<evidence type="ECO:0000259" key="1">
    <source>
        <dbReference type="Pfam" id="PF13395"/>
    </source>
</evidence>
<dbReference type="AlphaFoldDB" id="A0A644UV45"/>
<name>A0A644UV45_9ZZZZ</name>
<proteinExistence type="predicted"/>
<dbReference type="Gene3D" id="1.10.30.50">
    <property type="match status" value="1"/>
</dbReference>
<accession>A0A644UV45</accession>
<comment type="caution">
    <text evidence="2">The sequence shown here is derived from an EMBL/GenBank/DDBJ whole genome shotgun (WGS) entry which is preliminary data.</text>
</comment>
<evidence type="ECO:0000313" key="2">
    <source>
        <dbReference type="EMBL" id="MPL82946.1"/>
    </source>
</evidence>
<dbReference type="EMBL" id="VSSQ01000170">
    <property type="protein sequence ID" value="MPL82946.1"/>
    <property type="molecule type" value="Genomic_DNA"/>
</dbReference>
<reference evidence="2" key="1">
    <citation type="submission" date="2019-08" db="EMBL/GenBank/DDBJ databases">
        <authorList>
            <person name="Kucharzyk K."/>
            <person name="Murdoch R.W."/>
            <person name="Higgins S."/>
            <person name="Loffler F."/>
        </authorList>
    </citation>
    <scope>NUCLEOTIDE SEQUENCE</scope>
</reference>
<protein>
    <recommendedName>
        <fullName evidence="1">HNH nuclease domain-containing protein</fullName>
    </recommendedName>
</protein>
<dbReference type="Pfam" id="PF13395">
    <property type="entry name" value="HNH_4"/>
    <property type="match status" value="1"/>
</dbReference>
<sequence length="371" mass="43633">MNKSVFSDISKIIERDSKSTTYKFALLRGTIDIIQDNSPYIFFKEDRVHIPLGLLIEKWMLYYYSILASKTAIPQINGEFNLAFGNQFAKLINNYESRGGFSAFYNDLKNKGIPDDLQEDFIKLVKKLKETITRMPMKFIGRSISNDYYSIFHYNNHSQNRLNRIDIEHLIHDFGTYSIPMEYFEAFKVLGSFINGQDSILFKWAEFSVNASANQLTIEKVINNVLKGPITERNIVESKKIYREILQQQGKVFCVWTGRKISKYDIDHLIPFSIWKNNDLWNLLPSDSKINNQKRDKIPSPDIIERQKDLILDYWDIIYHNQTNRFQKEIQVALLGNHSFSSWKNTGIAQLKDRCNYLIENRGFEEWNLKN</sequence>
<dbReference type="InterPro" id="IPR003615">
    <property type="entry name" value="HNH_nuc"/>
</dbReference>
<gene>
    <name evidence="2" type="ORF">SDC9_28896</name>
</gene>
<feature type="domain" description="HNH nuclease" evidence="1">
    <location>
        <begin position="260"/>
        <end position="299"/>
    </location>
</feature>